<dbReference type="InterPro" id="IPR022380">
    <property type="entry name" value="Glu-Q_tRNA(Asp)_Synthase"/>
</dbReference>
<comment type="function">
    <text evidence="7">Catalyzes the tRNA-independent activation of glutamate in presence of ATP and the subsequent transfer of glutamate onto a tRNA(Asp). Glutamate is transferred on the 2-amino-5-(4,5-dihydroxy-2-cyclopenten-1-yl) moiety of the queuosine in the wobble position of the QUC anticodon.</text>
</comment>
<dbReference type="EC" id="6.1.1.-" evidence="7"/>
<evidence type="ECO:0000256" key="3">
    <source>
        <dbReference type="ARBA" id="ARBA00022741"/>
    </source>
</evidence>
<dbReference type="NCBIfam" id="NF004314">
    <property type="entry name" value="PRK05710.1-3"/>
    <property type="match status" value="1"/>
</dbReference>
<dbReference type="PRINTS" id="PR00987">
    <property type="entry name" value="TRNASYNTHGLU"/>
</dbReference>
<dbReference type="GO" id="GO:0005829">
    <property type="term" value="C:cytosol"/>
    <property type="evidence" value="ECO:0007669"/>
    <property type="project" value="TreeGrafter"/>
</dbReference>
<feature type="binding site" evidence="7">
    <location>
        <position position="126"/>
    </location>
    <ligand>
        <name>Zn(2+)</name>
        <dbReference type="ChEBI" id="CHEBI:29105"/>
    </ligand>
</feature>
<feature type="short sequence motif" description="'KMSKS' region" evidence="7">
    <location>
        <begin position="241"/>
        <end position="245"/>
    </location>
</feature>
<feature type="binding site" evidence="7">
    <location>
        <position position="122"/>
    </location>
    <ligand>
        <name>Zn(2+)</name>
        <dbReference type="ChEBI" id="CHEBI:29105"/>
    </ligand>
</feature>
<dbReference type="AlphaFoldDB" id="A0A1Z2XLY3"/>
<reference evidence="12" key="2">
    <citation type="submission" date="2017-05" db="EMBL/GenBank/DDBJ databases">
        <title>Improved OligoMM genomes.</title>
        <authorList>
            <person name="Garzetti D."/>
        </authorList>
    </citation>
    <scope>NUCLEOTIDE SEQUENCE [LARGE SCALE GENOMIC DNA]</scope>
    <source>
        <strain evidence="12">KB18</strain>
    </source>
</reference>
<dbReference type="KEGG" id="amur:ADH66_01500"/>
<dbReference type="PANTHER" id="PTHR43311:SF1">
    <property type="entry name" value="GLUTAMYL-Q TRNA(ASP) SYNTHETASE"/>
    <property type="match status" value="1"/>
</dbReference>
<evidence type="ECO:0000313" key="10">
    <source>
        <dbReference type="EMBL" id="ASB39441.1"/>
    </source>
</evidence>
<accession>A0A1Z2XLY3</accession>
<feature type="binding site" evidence="7">
    <location>
        <begin position="8"/>
        <end position="12"/>
    </location>
    <ligand>
        <name>L-glutamate</name>
        <dbReference type="ChEBI" id="CHEBI:29985"/>
    </ligand>
</feature>
<evidence type="ECO:0000313" key="12">
    <source>
        <dbReference type="Proteomes" id="UP000196710"/>
    </source>
</evidence>
<keyword evidence="3 7" id="KW-0547">Nucleotide-binding</keyword>
<organism evidence="11 13">
    <name type="scientific">Acutalibacter muris</name>
    <dbReference type="NCBI Taxonomy" id="1796620"/>
    <lineage>
        <taxon>Bacteria</taxon>
        <taxon>Bacillati</taxon>
        <taxon>Bacillota</taxon>
        <taxon>Clostridia</taxon>
        <taxon>Eubacteriales</taxon>
        <taxon>Acutalibacteraceae</taxon>
        <taxon>Acutalibacter</taxon>
    </lineage>
</organism>
<evidence type="ECO:0000256" key="7">
    <source>
        <dbReference type="HAMAP-Rule" id="MF_01428"/>
    </source>
</evidence>
<feature type="binding site" evidence="7">
    <location>
        <position position="100"/>
    </location>
    <ligand>
        <name>Zn(2+)</name>
        <dbReference type="ChEBI" id="CHEBI:29105"/>
    </ligand>
</feature>
<feature type="binding site" evidence="7">
    <location>
        <position position="185"/>
    </location>
    <ligand>
        <name>L-glutamate</name>
        <dbReference type="ChEBI" id="CHEBI:29985"/>
    </ligand>
</feature>
<dbReference type="GO" id="GO:0006424">
    <property type="term" value="P:glutamyl-tRNA aminoacylation"/>
    <property type="evidence" value="ECO:0007669"/>
    <property type="project" value="InterPro"/>
</dbReference>
<evidence type="ECO:0000259" key="9">
    <source>
        <dbReference type="Pfam" id="PF00749"/>
    </source>
</evidence>
<dbReference type="InterPro" id="IPR001412">
    <property type="entry name" value="aa-tRNA-synth_I_CS"/>
</dbReference>
<dbReference type="InterPro" id="IPR020058">
    <property type="entry name" value="Glu/Gln-tRNA-synth_Ib_cat-dom"/>
</dbReference>
<dbReference type="InterPro" id="IPR014729">
    <property type="entry name" value="Rossmann-like_a/b/a_fold"/>
</dbReference>
<dbReference type="NCBIfam" id="NF004315">
    <property type="entry name" value="PRK05710.1-4"/>
    <property type="match status" value="1"/>
</dbReference>
<dbReference type="EMBL" id="CP021422">
    <property type="protein sequence ID" value="ASB39441.1"/>
    <property type="molecule type" value="Genomic_DNA"/>
</dbReference>
<keyword evidence="6 7" id="KW-0030">Aminoacyl-tRNA synthetase</keyword>
<keyword evidence="4 7" id="KW-0862">Zinc</keyword>
<dbReference type="Pfam" id="PF00749">
    <property type="entry name" value="tRNA-synt_1c"/>
    <property type="match status" value="1"/>
</dbReference>
<reference evidence="11 13" key="3">
    <citation type="submission" date="2020-11" db="EMBL/GenBank/DDBJ databases">
        <title>Closed and high quality bacterial genomes of the OMM12 community.</title>
        <authorList>
            <person name="Marbouty M."/>
            <person name="Lamy-Besnier Q."/>
            <person name="Debarbieux L."/>
            <person name="Koszul R."/>
        </authorList>
    </citation>
    <scope>NUCLEOTIDE SEQUENCE [LARGE SCALE GENOMIC DNA]</scope>
    <source>
        <strain evidence="11 13">KB18</strain>
    </source>
</reference>
<feature type="short sequence motif" description="'HIGH' region" evidence="7">
    <location>
        <begin position="11"/>
        <end position="21"/>
    </location>
</feature>
<evidence type="ECO:0000256" key="4">
    <source>
        <dbReference type="ARBA" id="ARBA00022833"/>
    </source>
</evidence>
<dbReference type="GO" id="GO:0006400">
    <property type="term" value="P:tRNA modification"/>
    <property type="evidence" value="ECO:0007669"/>
    <property type="project" value="InterPro"/>
</dbReference>
<feature type="binding site" evidence="7">
    <location>
        <position position="244"/>
    </location>
    <ligand>
        <name>ATP</name>
        <dbReference type="ChEBI" id="CHEBI:30616"/>
    </ligand>
</feature>
<dbReference type="InterPro" id="IPR000924">
    <property type="entry name" value="Glu/Gln-tRNA-synth"/>
</dbReference>
<comment type="similarity">
    <text evidence="7">Belongs to the class-I aminoacyl-tRNA synthetase family. GluQ subfamily.</text>
</comment>
<dbReference type="InterPro" id="IPR049940">
    <property type="entry name" value="GluQ/Sye"/>
</dbReference>
<dbReference type="GO" id="GO:0005524">
    <property type="term" value="F:ATP binding"/>
    <property type="evidence" value="ECO:0007669"/>
    <property type="project" value="UniProtKB-KW"/>
</dbReference>
<evidence type="ECO:0000256" key="1">
    <source>
        <dbReference type="ARBA" id="ARBA00022598"/>
    </source>
</evidence>
<keyword evidence="12" id="KW-1185">Reference proteome</keyword>
<dbReference type="GO" id="GO:0004818">
    <property type="term" value="F:glutamate-tRNA ligase activity"/>
    <property type="evidence" value="ECO:0007669"/>
    <property type="project" value="TreeGrafter"/>
</dbReference>
<evidence type="ECO:0000256" key="8">
    <source>
        <dbReference type="RuleBase" id="RU363037"/>
    </source>
</evidence>
<dbReference type="GO" id="GO:0008270">
    <property type="term" value="F:zinc ion binding"/>
    <property type="evidence" value="ECO:0007669"/>
    <property type="project" value="UniProtKB-UniRule"/>
</dbReference>
<feature type="binding site" evidence="7">
    <location>
        <position position="44"/>
    </location>
    <ligand>
        <name>L-glutamate</name>
        <dbReference type="ChEBI" id="CHEBI:29985"/>
    </ligand>
</feature>
<keyword evidence="5 7" id="KW-0067">ATP-binding</keyword>
<gene>
    <name evidence="7 11" type="primary">gluQ</name>
    <name evidence="10" type="ORF">ADH66_01500</name>
    <name evidence="11" type="ORF">I5Q82_11515</name>
</gene>
<keyword evidence="8" id="KW-0648">Protein biosynthesis</keyword>
<keyword evidence="1 7" id="KW-0436">Ligase</keyword>
<evidence type="ECO:0000256" key="5">
    <source>
        <dbReference type="ARBA" id="ARBA00022840"/>
    </source>
</evidence>
<sequence length="312" mass="35284">MTREVVGRFAPTPSGSMHLGNLFSCLLAWLSVRAQGGRIILRMENLDTHRTSRKFAEQLMRDLEFLGLHWDEGPYWQSERGDYYQECLDKLSVQGLVYPCFCSRAELHAANAPHASDGDYIYQGTCRALTAAEIAEKSRSRAPAMRLRVSGTVGFNDLHYGWYEQDLERDCGDFLLRRSDGVFAYQLAVVADDGAMGVTQVVRGRDLLSSTPRQLYLYKLLGLPTPEFAHIPMLLSGDGRRLSKRDADMGLEKLRERFLPEEIVGSLGYLAGLLDRPEAVRPHELVPAFSWEKVPMEDIYLPSDLFDRSSRS</sequence>
<proteinExistence type="inferred from homology"/>
<dbReference type="Gene3D" id="3.40.50.620">
    <property type="entry name" value="HUPs"/>
    <property type="match status" value="1"/>
</dbReference>
<dbReference type="EMBL" id="CP065321">
    <property type="protein sequence ID" value="QQR28730.1"/>
    <property type="molecule type" value="Genomic_DNA"/>
</dbReference>
<evidence type="ECO:0000256" key="2">
    <source>
        <dbReference type="ARBA" id="ARBA00022723"/>
    </source>
</evidence>
<evidence type="ECO:0000313" key="11">
    <source>
        <dbReference type="EMBL" id="QQR28730.1"/>
    </source>
</evidence>
<reference evidence="10" key="1">
    <citation type="journal article" date="2017" name="Genome Announc.">
        <title>High-Quality Whole-Genome Sequences of the Oligo-Mouse-Microbiota Bacterial Community.</title>
        <authorList>
            <person name="Garzetti D."/>
            <person name="Brugiroux S."/>
            <person name="Bunk B."/>
            <person name="Pukall R."/>
            <person name="McCoy K.D."/>
            <person name="Macpherson A.J."/>
            <person name="Stecher B."/>
        </authorList>
    </citation>
    <scope>NUCLEOTIDE SEQUENCE</scope>
    <source>
        <strain evidence="10">KB18</strain>
    </source>
</reference>
<feature type="binding site" evidence="7">
    <location>
        <position position="203"/>
    </location>
    <ligand>
        <name>L-glutamate</name>
        <dbReference type="ChEBI" id="CHEBI:29985"/>
    </ligand>
</feature>
<dbReference type="Proteomes" id="UP000196710">
    <property type="component" value="Chromosome"/>
</dbReference>
<comment type="cofactor">
    <cofactor evidence="7">
        <name>Zn(2+)</name>
        <dbReference type="ChEBI" id="CHEBI:29105"/>
    </cofactor>
    <text evidence="7">Binds 1 zinc ion per subunit.</text>
</comment>
<dbReference type="Proteomes" id="UP000596035">
    <property type="component" value="Chromosome"/>
</dbReference>
<name>A0A1Z2XLY3_9FIRM</name>
<evidence type="ECO:0000313" key="13">
    <source>
        <dbReference type="Proteomes" id="UP000596035"/>
    </source>
</evidence>
<dbReference type="HAMAP" id="MF_01428">
    <property type="entry name" value="Glu_Q_tRNA_synth"/>
    <property type="match status" value="1"/>
</dbReference>
<keyword evidence="2 7" id="KW-0479">Metal-binding</keyword>
<dbReference type="NCBIfam" id="TIGR03838">
    <property type="entry name" value="queuosine_YadB"/>
    <property type="match status" value="1"/>
</dbReference>
<feature type="binding site" evidence="7">
    <location>
        <position position="102"/>
    </location>
    <ligand>
        <name>Zn(2+)</name>
        <dbReference type="ChEBI" id="CHEBI:29105"/>
    </ligand>
</feature>
<dbReference type="PROSITE" id="PS00178">
    <property type="entry name" value="AA_TRNA_LIGASE_I"/>
    <property type="match status" value="1"/>
</dbReference>
<evidence type="ECO:0000256" key="6">
    <source>
        <dbReference type="ARBA" id="ARBA00023146"/>
    </source>
</evidence>
<feature type="domain" description="Glutamyl/glutaminyl-tRNA synthetase class Ib catalytic" evidence="9">
    <location>
        <begin position="4"/>
        <end position="250"/>
    </location>
</feature>
<dbReference type="SUPFAM" id="SSF52374">
    <property type="entry name" value="Nucleotidylyl transferase"/>
    <property type="match status" value="1"/>
</dbReference>
<dbReference type="PANTHER" id="PTHR43311">
    <property type="entry name" value="GLUTAMATE--TRNA LIGASE"/>
    <property type="match status" value="1"/>
</dbReference>
<protein>
    <recommendedName>
        <fullName evidence="7">Glutamyl-Q tRNA(Asp) synthetase</fullName>
        <shortName evidence="7">Glu-Q-RSs</shortName>
        <ecNumber evidence="7">6.1.1.-</ecNumber>
    </recommendedName>
</protein>